<evidence type="ECO:0000313" key="1">
    <source>
        <dbReference type="EMBL" id="PQJ72183.1"/>
    </source>
</evidence>
<dbReference type="InterPro" id="IPR027828">
    <property type="entry name" value="DUF4465"/>
</dbReference>
<dbReference type="OrthoDB" id="975232at2"/>
<dbReference type="PROSITE" id="PS51257">
    <property type="entry name" value="PROKAR_LIPOPROTEIN"/>
    <property type="match status" value="1"/>
</dbReference>
<dbReference type="Pfam" id="PF14717">
    <property type="entry name" value="DUF4465"/>
    <property type="match status" value="1"/>
</dbReference>
<protein>
    <recommendedName>
        <fullName evidence="3">DUF4465 domain-containing protein</fullName>
    </recommendedName>
</protein>
<organism evidence="1 2">
    <name type="scientific">Polaribacter butkevichii</name>
    <dbReference type="NCBI Taxonomy" id="218490"/>
    <lineage>
        <taxon>Bacteria</taxon>
        <taxon>Pseudomonadati</taxon>
        <taxon>Bacteroidota</taxon>
        <taxon>Flavobacteriia</taxon>
        <taxon>Flavobacteriales</taxon>
        <taxon>Flavobacteriaceae</taxon>
    </lineage>
</organism>
<comment type="caution">
    <text evidence="1">The sequence shown here is derived from an EMBL/GenBank/DDBJ whole genome shotgun (WGS) entry which is preliminary data.</text>
</comment>
<dbReference type="RefSeq" id="WP_105047843.1">
    <property type="nucleotide sequence ID" value="NZ_CP150661.1"/>
</dbReference>
<name>A0A2P6CB92_9FLAO</name>
<dbReference type="EMBL" id="MSCK01000001">
    <property type="protein sequence ID" value="PQJ72183.1"/>
    <property type="molecule type" value="Genomic_DNA"/>
</dbReference>
<sequence length="274" mass="30759">MKNNFIYILVLSIITLLGCETKFNDPLPIPNDITLNELDESVGIFNHVIPTGSFTSDVATFNTVNNSDGSYSGFAYSNRNYASYTWTTTQTALDSVIYSVYTHTYLNKTKTFAVAHVKDDDAFISFENPSVVEHVLIANTSYNYLSMQYGDPYGTEEEPKQNPNIKASAIGVWELNTGGAKRLNEEGDYLKAIVKGYNGDTFTGELEFYLASSRVDPLFPTRTFVVREWMRWDLTELGEVDKLVFNLEGSDVDSVTGELLTPPYFCLDGIRLVR</sequence>
<dbReference type="Gene3D" id="2.60.120.1350">
    <property type="entry name" value="Protein of unknown function DUF4465"/>
    <property type="match status" value="1"/>
</dbReference>
<dbReference type="Proteomes" id="UP000247345">
    <property type="component" value="Unassembled WGS sequence"/>
</dbReference>
<evidence type="ECO:0000313" key="2">
    <source>
        <dbReference type="Proteomes" id="UP000247345"/>
    </source>
</evidence>
<keyword evidence="2" id="KW-1185">Reference proteome</keyword>
<accession>A0A2P6CB92</accession>
<gene>
    <name evidence="1" type="ORF">BTO14_02480</name>
</gene>
<reference evidence="1 2" key="1">
    <citation type="submission" date="2016-12" db="EMBL/GenBank/DDBJ databases">
        <title>Trade-off between light-utilization and light-protection in marine flavobacteria.</title>
        <authorList>
            <person name="Kumagai Y."/>
            <person name="Yoshizawa S."/>
            <person name="Kogure K."/>
            <person name="Iwasaki W."/>
        </authorList>
    </citation>
    <scope>NUCLEOTIDE SEQUENCE [LARGE SCALE GENOMIC DNA]</scope>
    <source>
        <strain evidence="1 2">KCTC 12100</strain>
    </source>
</reference>
<proteinExistence type="predicted"/>
<evidence type="ECO:0008006" key="3">
    <source>
        <dbReference type="Google" id="ProtNLM"/>
    </source>
</evidence>
<dbReference type="AlphaFoldDB" id="A0A2P6CB92"/>